<evidence type="ECO:0000313" key="1">
    <source>
        <dbReference type="EMBL" id="VDI25391.1"/>
    </source>
</evidence>
<dbReference type="EMBL" id="UYJE01004139">
    <property type="protein sequence ID" value="VDI25391.1"/>
    <property type="molecule type" value="Genomic_DNA"/>
</dbReference>
<reference evidence="1" key="1">
    <citation type="submission" date="2018-11" db="EMBL/GenBank/DDBJ databases">
        <authorList>
            <person name="Alioto T."/>
            <person name="Alioto T."/>
        </authorList>
    </citation>
    <scope>NUCLEOTIDE SEQUENCE</scope>
</reference>
<evidence type="ECO:0000313" key="2">
    <source>
        <dbReference type="Proteomes" id="UP000596742"/>
    </source>
</evidence>
<accession>A0A8B6DY21</accession>
<dbReference type="PANTHER" id="PTHR33480:SF1">
    <property type="entry name" value="TYR RECOMBINASE DOMAIN-CONTAINING PROTEIN"/>
    <property type="match status" value="1"/>
</dbReference>
<gene>
    <name evidence="1" type="ORF">MGAL_10B015199</name>
</gene>
<name>A0A8B6DY21_MYTGA</name>
<protein>
    <submittedName>
        <fullName evidence="1">Uncharacterized protein</fullName>
    </submittedName>
</protein>
<dbReference type="OrthoDB" id="6143938at2759"/>
<comment type="caution">
    <text evidence="1">The sequence shown here is derived from an EMBL/GenBank/DDBJ whole genome shotgun (WGS) entry which is preliminary data.</text>
</comment>
<organism evidence="1 2">
    <name type="scientific">Mytilus galloprovincialis</name>
    <name type="common">Mediterranean mussel</name>
    <dbReference type="NCBI Taxonomy" id="29158"/>
    <lineage>
        <taxon>Eukaryota</taxon>
        <taxon>Metazoa</taxon>
        <taxon>Spiralia</taxon>
        <taxon>Lophotrochozoa</taxon>
        <taxon>Mollusca</taxon>
        <taxon>Bivalvia</taxon>
        <taxon>Autobranchia</taxon>
        <taxon>Pteriomorphia</taxon>
        <taxon>Mytilida</taxon>
        <taxon>Mytiloidea</taxon>
        <taxon>Mytilidae</taxon>
        <taxon>Mytilinae</taxon>
        <taxon>Mytilus</taxon>
    </lineage>
</organism>
<sequence length="367" mass="41831">MNDRFGWKDLPHILRRQLQEAKQGSDESLEEFADKVQELATDGYPESPDYFIQIVAVDAFLKGCAEKQAALVAMDKNPSSLDEATQYMKSAITNQRLIMGSRKTTDIKRVTFEDPAELKDSDAVIRAIYREKPQLESSKMDIRVKKNEDDIQEMKKSLSQILNILKGKDERSRSPIAFRKSSPAPSPDRKRLENSTCFACGNLAIEQTFLLEIRLRGGNYLIESTNIGSFKYNVKIRAEGQGNLIVCRRPSKETLNSVDFLQCLYCNGYYGRKELWRHTKKCAFNKNKNKSQLQDASIIVRSKLVLAGGLSPYLEGKEIAVPKELKETCFIKMYRDQIFDNIVNDILILQYGKFMVSHLGPVVQKCC</sequence>
<dbReference type="Proteomes" id="UP000596742">
    <property type="component" value="Unassembled WGS sequence"/>
</dbReference>
<dbReference type="PANTHER" id="PTHR33480">
    <property type="entry name" value="SET DOMAIN-CONTAINING PROTEIN-RELATED"/>
    <property type="match status" value="1"/>
</dbReference>
<proteinExistence type="predicted"/>
<keyword evidence="2" id="KW-1185">Reference proteome</keyword>
<dbReference type="AlphaFoldDB" id="A0A8B6DY21"/>